<comment type="similarity">
    <text evidence="3">Belongs to the PTPS family. QueD subfamily.</text>
</comment>
<evidence type="ECO:0000256" key="1">
    <source>
        <dbReference type="ARBA" id="ARBA00001947"/>
    </source>
</evidence>
<comment type="cofactor">
    <cofactor evidence="1">
        <name>Zn(2+)</name>
        <dbReference type="ChEBI" id="CHEBI:29105"/>
    </cofactor>
</comment>
<evidence type="ECO:0000256" key="10">
    <source>
        <dbReference type="ARBA" id="ARBA00048807"/>
    </source>
</evidence>
<evidence type="ECO:0000313" key="12">
    <source>
        <dbReference type="Proteomes" id="UP001501404"/>
    </source>
</evidence>
<keyword evidence="7" id="KW-0862">Zinc</keyword>
<dbReference type="Pfam" id="PF01242">
    <property type="entry name" value="PTPS"/>
    <property type="match status" value="1"/>
</dbReference>
<comment type="catalytic activity">
    <reaction evidence="10">
        <text>7,8-dihydroneopterin 3'-triphosphate + H2O = 6-carboxy-5,6,7,8-tetrahydropterin + triphosphate + acetaldehyde + 2 H(+)</text>
        <dbReference type="Rhea" id="RHEA:27966"/>
        <dbReference type="ChEBI" id="CHEBI:15343"/>
        <dbReference type="ChEBI" id="CHEBI:15377"/>
        <dbReference type="ChEBI" id="CHEBI:15378"/>
        <dbReference type="ChEBI" id="CHEBI:18036"/>
        <dbReference type="ChEBI" id="CHEBI:58462"/>
        <dbReference type="ChEBI" id="CHEBI:61032"/>
        <dbReference type="EC" id="4.1.2.50"/>
    </reaction>
</comment>
<dbReference type="EC" id="4.1.2.50" evidence="4"/>
<evidence type="ECO:0000313" key="11">
    <source>
        <dbReference type="EMBL" id="GAA3176954.1"/>
    </source>
</evidence>
<dbReference type="InterPro" id="IPR007115">
    <property type="entry name" value="6-PTP_synth/QueD"/>
</dbReference>
<dbReference type="PANTHER" id="PTHR12589">
    <property type="entry name" value="PYRUVOYL TETRAHYDROBIOPTERIN SYNTHASE"/>
    <property type="match status" value="1"/>
</dbReference>
<keyword evidence="8" id="KW-0456">Lyase</keyword>
<comment type="caution">
    <text evidence="11">The sequence shown here is derived from an EMBL/GenBank/DDBJ whole genome shotgun (WGS) entry which is preliminary data.</text>
</comment>
<dbReference type="PANTHER" id="PTHR12589:SF7">
    <property type="entry name" value="6-PYRUVOYL TETRAHYDROBIOPTERIN SYNTHASE"/>
    <property type="match status" value="1"/>
</dbReference>
<comment type="pathway">
    <text evidence="2">Purine metabolism; 7-cyano-7-deazaguanine biosynthesis.</text>
</comment>
<dbReference type="Gene3D" id="3.30.479.10">
    <property type="entry name" value="6-pyruvoyl tetrahydropterin synthase/QueD"/>
    <property type="match status" value="1"/>
</dbReference>
<keyword evidence="6" id="KW-0479">Metal-binding</keyword>
<name>A0ABP6PKM2_9ACTN</name>
<dbReference type="InterPro" id="IPR038418">
    <property type="entry name" value="6-PTP_synth/QueD_sf"/>
</dbReference>
<sequence length="136" mass="14768">MSTTSTPSMTRFRLTVDDHLMIAHSLADPFFGPAQNLHGATLHIRATFERPGLDPHGVVMDIGAAAELLSGVLDPLRHQNLDEHPAFENKLSTTEVIIAYLAQQLAQVLPADHGLTAIEVEAEENPRASASVRIEL</sequence>
<evidence type="ECO:0000256" key="2">
    <source>
        <dbReference type="ARBA" id="ARBA00005061"/>
    </source>
</evidence>
<evidence type="ECO:0000256" key="9">
    <source>
        <dbReference type="ARBA" id="ARBA00031449"/>
    </source>
</evidence>
<dbReference type="EMBL" id="BAAAUU010000014">
    <property type="protein sequence ID" value="GAA3176954.1"/>
    <property type="molecule type" value="Genomic_DNA"/>
</dbReference>
<evidence type="ECO:0000256" key="4">
    <source>
        <dbReference type="ARBA" id="ARBA00012982"/>
    </source>
</evidence>
<evidence type="ECO:0000256" key="7">
    <source>
        <dbReference type="ARBA" id="ARBA00022833"/>
    </source>
</evidence>
<proteinExistence type="inferred from homology"/>
<accession>A0ABP6PKM2</accession>
<evidence type="ECO:0000256" key="3">
    <source>
        <dbReference type="ARBA" id="ARBA00008900"/>
    </source>
</evidence>
<keyword evidence="12" id="KW-1185">Reference proteome</keyword>
<protein>
    <recommendedName>
        <fullName evidence="5">6-carboxy-5,6,7,8-tetrahydropterin synthase</fullName>
        <ecNumber evidence="4">4.1.2.50</ecNumber>
    </recommendedName>
    <alternativeName>
        <fullName evidence="9">Queuosine biosynthesis protein QueD</fullName>
    </alternativeName>
</protein>
<organism evidence="11 12">
    <name type="scientific">Actinocorallia glomerata</name>
    <dbReference type="NCBI Taxonomy" id="46203"/>
    <lineage>
        <taxon>Bacteria</taxon>
        <taxon>Bacillati</taxon>
        <taxon>Actinomycetota</taxon>
        <taxon>Actinomycetes</taxon>
        <taxon>Streptosporangiales</taxon>
        <taxon>Thermomonosporaceae</taxon>
        <taxon>Actinocorallia</taxon>
    </lineage>
</organism>
<dbReference type="RefSeq" id="WP_083277734.1">
    <property type="nucleotide sequence ID" value="NZ_BAAAUU010000014.1"/>
</dbReference>
<evidence type="ECO:0000256" key="6">
    <source>
        <dbReference type="ARBA" id="ARBA00022723"/>
    </source>
</evidence>
<gene>
    <name evidence="11" type="ORF">GCM10010467_09490</name>
</gene>
<reference evidence="12" key="1">
    <citation type="journal article" date="2019" name="Int. J. Syst. Evol. Microbiol.">
        <title>The Global Catalogue of Microorganisms (GCM) 10K type strain sequencing project: providing services to taxonomists for standard genome sequencing and annotation.</title>
        <authorList>
            <consortium name="The Broad Institute Genomics Platform"/>
            <consortium name="The Broad Institute Genome Sequencing Center for Infectious Disease"/>
            <person name="Wu L."/>
            <person name="Ma J."/>
        </authorList>
    </citation>
    <scope>NUCLEOTIDE SEQUENCE [LARGE SCALE GENOMIC DNA]</scope>
    <source>
        <strain evidence="12">JCM 9376</strain>
    </source>
</reference>
<dbReference type="Proteomes" id="UP001501404">
    <property type="component" value="Unassembled WGS sequence"/>
</dbReference>
<evidence type="ECO:0000256" key="5">
    <source>
        <dbReference type="ARBA" id="ARBA00018141"/>
    </source>
</evidence>
<dbReference type="SUPFAM" id="SSF55620">
    <property type="entry name" value="Tetrahydrobiopterin biosynthesis enzymes-like"/>
    <property type="match status" value="1"/>
</dbReference>
<evidence type="ECO:0000256" key="8">
    <source>
        <dbReference type="ARBA" id="ARBA00023239"/>
    </source>
</evidence>